<organism evidence="4">
    <name type="scientific">Rodentolepis nana</name>
    <name type="common">Dwarf tapeworm</name>
    <name type="synonym">Hymenolepis nana</name>
    <dbReference type="NCBI Taxonomy" id="102285"/>
    <lineage>
        <taxon>Eukaryota</taxon>
        <taxon>Metazoa</taxon>
        <taxon>Spiralia</taxon>
        <taxon>Lophotrochozoa</taxon>
        <taxon>Platyhelminthes</taxon>
        <taxon>Cestoda</taxon>
        <taxon>Eucestoda</taxon>
        <taxon>Cyclophyllidea</taxon>
        <taxon>Hymenolepididae</taxon>
        <taxon>Rodentolepis</taxon>
    </lineage>
</organism>
<name>A0A0R3TYB5_RODNA</name>
<reference evidence="2 3" key="2">
    <citation type="submission" date="2018-11" db="EMBL/GenBank/DDBJ databases">
        <authorList>
            <consortium name="Pathogen Informatics"/>
        </authorList>
    </citation>
    <scope>NUCLEOTIDE SEQUENCE [LARGE SCALE GENOMIC DNA]</scope>
</reference>
<dbReference type="InterPro" id="IPR001005">
    <property type="entry name" value="SANT/Myb"/>
</dbReference>
<sequence>MVEWSKCIPKIMSPVTEIVNIYVPSDKRPSEDVKLSGSIPFHFLYTQLQEFATNKDPGTHPSTWFDDDAFKSRITAIKADYERRKKEKSILSDSGLISSWVNSLSSFECLESGAASASVSVQTDGALGLSICPQSTPNKESQTKSLLPQGMRTFLDDDDSFILDVSTPSGDIFDPPHVAARKTNTDVENLGNVSLPILNDSDSSVHRRRIPWTLSETIALWHEVQEALPNPPSWANIRDKVFASSRRTNVDLKDRWRVIQRDKGLQKKIRLYYDKWLAGQRKSSKK</sequence>
<proteinExistence type="predicted"/>
<evidence type="ECO:0000313" key="4">
    <source>
        <dbReference type="WBParaSite" id="HNAJ_0001286201-mRNA-1"/>
    </source>
</evidence>
<evidence type="ECO:0000313" key="3">
    <source>
        <dbReference type="Proteomes" id="UP000278807"/>
    </source>
</evidence>
<dbReference type="PROSITE" id="PS50090">
    <property type="entry name" value="MYB_LIKE"/>
    <property type="match status" value="1"/>
</dbReference>
<feature type="domain" description="Myb-like" evidence="1">
    <location>
        <begin position="204"/>
        <end position="260"/>
    </location>
</feature>
<gene>
    <name evidence="2" type="ORF">HNAJ_LOCUS12838</name>
</gene>
<reference evidence="4" key="1">
    <citation type="submission" date="2017-02" db="UniProtKB">
        <authorList>
            <consortium name="WormBaseParasite"/>
        </authorList>
    </citation>
    <scope>IDENTIFICATION</scope>
</reference>
<accession>A0A0R3TYB5</accession>
<protein>
    <submittedName>
        <fullName evidence="4">Myb-like domain-containing protein</fullName>
    </submittedName>
</protein>
<dbReference type="Proteomes" id="UP000278807">
    <property type="component" value="Unassembled WGS sequence"/>
</dbReference>
<dbReference type="WBParaSite" id="HNAJ_0001286201-mRNA-1">
    <property type="protein sequence ID" value="HNAJ_0001286201-mRNA-1"/>
    <property type="gene ID" value="HNAJ_0001286201"/>
</dbReference>
<dbReference type="InterPro" id="IPR009057">
    <property type="entry name" value="Homeodomain-like_sf"/>
</dbReference>
<evidence type="ECO:0000313" key="2">
    <source>
        <dbReference type="EMBL" id="VDO14234.1"/>
    </source>
</evidence>
<dbReference type="OrthoDB" id="608866at2759"/>
<keyword evidence="3" id="KW-1185">Reference proteome</keyword>
<dbReference type="AlphaFoldDB" id="A0A0R3TYB5"/>
<dbReference type="CDD" id="cd11660">
    <property type="entry name" value="SANT_TRF"/>
    <property type="match status" value="1"/>
</dbReference>
<dbReference type="EMBL" id="UZAE01014709">
    <property type="protein sequence ID" value="VDO14234.1"/>
    <property type="molecule type" value="Genomic_DNA"/>
</dbReference>
<dbReference type="Gene3D" id="1.10.246.220">
    <property type="match status" value="1"/>
</dbReference>
<evidence type="ECO:0000259" key="1">
    <source>
        <dbReference type="PROSITE" id="PS50090"/>
    </source>
</evidence>
<dbReference type="SUPFAM" id="SSF46689">
    <property type="entry name" value="Homeodomain-like"/>
    <property type="match status" value="1"/>
</dbReference>